<evidence type="ECO:0000313" key="5">
    <source>
        <dbReference type="Proteomes" id="UP000325785"/>
    </source>
</evidence>
<feature type="compositionally biased region" description="Basic and acidic residues" evidence="1">
    <location>
        <begin position="226"/>
        <end position="239"/>
    </location>
</feature>
<evidence type="ECO:0008006" key="6">
    <source>
        <dbReference type="Google" id="ProtNLM"/>
    </source>
</evidence>
<dbReference type="RefSeq" id="WP_057817986.1">
    <property type="nucleotide sequence ID" value="NZ_CP031598.1"/>
</dbReference>
<proteinExistence type="predicted"/>
<dbReference type="Proteomes" id="UP000051401">
    <property type="component" value="Unassembled WGS sequence"/>
</dbReference>
<name>A0A0T5P6E9_9RHOB</name>
<keyword evidence="4" id="KW-1185">Reference proteome</keyword>
<dbReference type="KEGG" id="rid:RIdsm_03903"/>
<dbReference type="AlphaFoldDB" id="A0A0T5P6E9"/>
<accession>A0A0T5P6E9</accession>
<dbReference type="InterPro" id="IPR021466">
    <property type="entry name" value="Put_rhamnosyl_transferase"/>
</dbReference>
<evidence type="ECO:0000313" key="4">
    <source>
        <dbReference type="Proteomes" id="UP000051401"/>
    </source>
</evidence>
<dbReference type="EMBL" id="LAXI01000013">
    <property type="protein sequence ID" value="KRS16446.1"/>
    <property type="molecule type" value="Genomic_DNA"/>
</dbReference>
<evidence type="ECO:0000313" key="2">
    <source>
        <dbReference type="EMBL" id="KRS16446.1"/>
    </source>
</evidence>
<evidence type="ECO:0000256" key="1">
    <source>
        <dbReference type="SAM" id="MobiDB-lite"/>
    </source>
</evidence>
<dbReference type="EMBL" id="CP031598">
    <property type="protein sequence ID" value="QEW28078.1"/>
    <property type="molecule type" value="Genomic_DNA"/>
</dbReference>
<reference evidence="3 5" key="2">
    <citation type="submission" date="2018-08" db="EMBL/GenBank/DDBJ databases">
        <title>Genetic Globetrotter - A new plasmid hitch-hiking vast phylogenetic and geographic distances.</title>
        <authorList>
            <person name="Vollmers J."/>
            <person name="Petersen J."/>
        </authorList>
    </citation>
    <scope>NUCLEOTIDE SEQUENCE [LARGE SCALE GENOMIC DNA]</scope>
    <source>
        <strain evidence="3 5">DSM 26383</strain>
    </source>
</reference>
<reference evidence="2 4" key="1">
    <citation type="submission" date="2015-04" db="EMBL/GenBank/DDBJ databases">
        <title>The draft genome sequence of Roseovarius indicus B108T.</title>
        <authorList>
            <person name="Li G."/>
            <person name="Lai Q."/>
            <person name="Shao Z."/>
            <person name="Yan P."/>
        </authorList>
    </citation>
    <scope>NUCLEOTIDE SEQUENCE [LARGE SCALE GENOMIC DNA]</scope>
    <source>
        <strain evidence="2 4">B108</strain>
    </source>
</reference>
<dbReference type="Pfam" id="PF11316">
    <property type="entry name" value="Rhamno_transf"/>
    <property type="match status" value="1"/>
</dbReference>
<evidence type="ECO:0000313" key="3">
    <source>
        <dbReference type="EMBL" id="QEW28078.1"/>
    </source>
</evidence>
<gene>
    <name evidence="3" type="ORF">RIdsm_03903</name>
    <name evidence="2" type="ORF">XM52_17750</name>
</gene>
<dbReference type="Proteomes" id="UP000325785">
    <property type="component" value="Chromosome"/>
</dbReference>
<organism evidence="2 4">
    <name type="scientific">Roseovarius indicus</name>
    <dbReference type="NCBI Taxonomy" id="540747"/>
    <lineage>
        <taxon>Bacteria</taxon>
        <taxon>Pseudomonadati</taxon>
        <taxon>Pseudomonadota</taxon>
        <taxon>Alphaproteobacteria</taxon>
        <taxon>Rhodobacterales</taxon>
        <taxon>Roseobacteraceae</taxon>
        <taxon>Roseovarius</taxon>
    </lineage>
</organism>
<sequence>MRIIGVCRFSYPGVGGGFKRDHETAADRAALLYAPDRMEDRFRHFEALTLPSLAAQHDDDFTFLIVIGTSLPARWRDRLHDLTAPVPQVKVVAKEDDAYHQIRALRSAVHQEVAPNPVETVQFRLDDDDAVALGFTARLRQIWTDTAPLRAAHPSLAVDFNMGRIARLSAQGIATRQVVPPFWSCGMAGMFRAGATDALIQYPHHRIHTFMPTLVYPGEEMFLRGVHDDNDSTSDKAPDNRPLFQNLQPLDDDGRRHFRDTFNVDEALVRRIFSAPAGTPGTA</sequence>
<dbReference type="STRING" id="540747.SAMN04488031_1125"/>
<protein>
    <recommendedName>
        <fullName evidence="6">Rhamnosyl transferase</fullName>
    </recommendedName>
</protein>
<feature type="region of interest" description="Disordered" evidence="1">
    <location>
        <begin position="226"/>
        <end position="255"/>
    </location>
</feature>